<protein>
    <submittedName>
        <fullName evidence="3">Enoyl-CoA hydratase</fullName>
        <ecNumber evidence="3">4.2.1.17</ecNumber>
    </submittedName>
</protein>
<gene>
    <name evidence="3" type="ORF">MNBD_NITROSPIRAE01-1133</name>
</gene>
<accession>A0A3B1DLU5</accession>
<dbReference type="EC" id="4.2.1.17" evidence="3"/>
<name>A0A3B1DLU5_9ZZZZ</name>
<sequence length="259" mass="27757">MADPLVSYTEDGPIAIVTISNPPKNVLTIPLIEAFETVVEDLAKKDKIKAIVITGSGPIFIAGADIKVIASIKSPEAGEALAKRGQALFNKIEQMQKVVIAAINGYCLGGGMELAMACHLRVLGDRVRMGQPEINLGIIPGFGGTQRLPRIVGQAKAIELILSGDMINAEEAKRIGLANKVVPEGEVLKQALGLAKKIASKSRCAIEAIMKAIEEGMNEPLSIGLSREAELFGKICQTEDMREGITAFLEKRQPKFQDK</sequence>
<dbReference type="AlphaFoldDB" id="A0A3B1DLU5"/>
<keyword evidence="2 3" id="KW-0456">Lyase</keyword>
<dbReference type="CDD" id="cd06558">
    <property type="entry name" value="crotonase-like"/>
    <property type="match status" value="1"/>
</dbReference>
<dbReference type="InterPro" id="IPR029045">
    <property type="entry name" value="ClpP/crotonase-like_dom_sf"/>
</dbReference>
<dbReference type="Gene3D" id="3.90.226.10">
    <property type="entry name" value="2-enoyl-CoA Hydratase, Chain A, domain 1"/>
    <property type="match status" value="1"/>
</dbReference>
<evidence type="ECO:0000313" key="3">
    <source>
        <dbReference type="EMBL" id="VAX32665.1"/>
    </source>
</evidence>
<dbReference type="SUPFAM" id="SSF52096">
    <property type="entry name" value="ClpP/crotonase"/>
    <property type="match status" value="1"/>
</dbReference>
<proteinExistence type="inferred from homology"/>
<comment type="similarity">
    <text evidence="1">Belongs to the enoyl-CoA hydratase/isomerase family.</text>
</comment>
<dbReference type="InterPro" id="IPR001753">
    <property type="entry name" value="Enoyl-CoA_hydra/iso"/>
</dbReference>
<dbReference type="PANTHER" id="PTHR11941:SF54">
    <property type="entry name" value="ENOYL-COA HYDRATASE, MITOCHONDRIAL"/>
    <property type="match status" value="1"/>
</dbReference>
<dbReference type="FunFam" id="3.90.226.10:FF:000009">
    <property type="entry name" value="Carnitinyl-CoA dehydratase"/>
    <property type="match status" value="1"/>
</dbReference>
<evidence type="ECO:0000256" key="2">
    <source>
        <dbReference type="ARBA" id="ARBA00023239"/>
    </source>
</evidence>
<dbReference type="PANTHER" id="PTHR11941">
    <property type="entry name" value="ENOYL-COA HYDRATASE-RELATED"/>
    <property type="match status" value="1"/>
</dbReference>
<dbReference type="InterPro" id="IPR018376">
    <property type="entry name" value="Enoyl-CoA_hyd/isom_CS"/>
</dbReference>
<reference evidence="3" key="1">
    <citation type="submission" date="2018-06" db="EMBL/GenBank/DDBJ databases">
        <authorList>
            <person name="Zhirakovskaya E."/>
        </authorList>
    </citation>
    <scope>NUCLEOTIDE SEQUENCE</scope>
</reference>
<dbReference type="PROSITE" id="PS00166">
    <property type="entry name" value="ENOYL_COA_HYDRATASE"/>
    <property type="match status" value="1"/>
</dbReference>
<dbReference type="FunFam" id="1.10.12.10:FF:000001">
    <property type="entry name" value="Probable enoyl-CoA hydratase, mitochondrial"/>
    <property type="match status" value="1"/>
</dbReference>
<evidence type="ECO:0000256" key="1">
    <source>
        <dbReference type="ARBA" id="ARBA00005254"/>
    </source>
</evidence>
<dbReference type="EMBL" id="UOGF01000094">
    <property type="protein sequence ID" value="VAX32665.1"/>
    <property type="molecule type" value="Genomic_DNA"/>
</dbReference>
<organism evidence="3">
    <name type="scientific">hydrothermal vent metagenome</name>
    <dbReference type="NCBI Taxonomy" id="652676"/>
    <lineage>
        <taxon>unclassified sequences</taxon>
        <taxon>metagenomes</taxon>
        <taxon>ecological metagenomes</taxon>
    </lineage>
</organism>
<dbReference type="Pfam" id="PF00378">
    <property type="entry name" value="ECH_1"/>
    <property type="match status" value="1"/>
</dbReference>
<dbReference type="GO" id="GO:0006635">
    <property type="term" value="P:fatty acid beta-oxidation"/>
    <property type="evidence" value="ECO:0007669"/>
    <property type="project" value="TreeGrafter"/>
</dbReference>
<dbReference type="GO" id="GO:0004300">
    <property type="term" value="F:enoyl-CoA hydratase activity"/>
    <property type="evidence" value="ECO:0007669"/>
    <property type="project" value="UniProtKB-EC"/>
</dbReference>